<protein>
    <submittedName>
        <fullName evidence="1">Uncharacterized protein</fullName>
    </submittedName>
</protein>
<evidence type="ECO:0000313" key="2">
    <source>
        <dbReference type="Proteomes" id="UP000023541"/>
    </source>
</evidence>
<dbReference type="GO" id="GO:0046872">
    <property type="term" value="F:metal ion binding"/>
    <property type="evidence" value="ECO:0007669"/>
    <property type="project" value="InterPro"/>
</dbReference>
<reference evidence="1 2" key="1">
    <citation type="submission" date="2014-04" db="EMBL/GenBank/DDBJ databases">
        <title>Aquimarina sp. 22II-S11-z7 Genome Sequencing.</title>
        <authorList>
            <person name="Lai Q."/>
        </authorList>
    </citation>
    <scope>NUCLEOTIDE SEQUENCE [LARGE SCALE GENOMIC DNA]</scope>
    <source>
        <strain evidence="1 2">22II-S11-z7</strain>
    </source>
</reference>
<evidence type="ECO:0000313" key="1">
    <source>
        <dbReference type="EMBL" id="EZH73745.1"/>
    </source>
</evidence>
<organism evidence="1 2">
    <name type="scientific">Aquimarina atlantica</name>
    <dbReference type="NCBI Taxonomy" id="1317122"/>
    <lineage>
        <taxon>Bacteria</taxon>
        <taxon>Pseudomonadati</taxon>
        <taxon>Bacteroidota</taxon>
        <taxon>Flavobacteriia</taxon>
        <taxon>Flavobacteriales</taxon>
        <taxon>Flavobacteriaceae</taxon>
        <taxon>Aquimarina</taxon>
    </lineage>
</organism>
<sequence>MVMVFRNTIPIQNLKCNNCAITLKKKLLQIQNISEVYVHSDYSHISFNHTSVNDLSNIENMLTFLGFPPVGEKIKKKNNSGYYCKDQSRNYCVFEKTNA</sequence>
<proteinExistence type="predicted"/>
<dbReference type="EMBL" id="AQRA01000005">
    <property type="protein sequence ID" value="EZH73745.1"/>
    <property type="molecule type" value="Genomic_DNA"/>
</dbReference>
<name>A0A023BUU0_9FLAO</name>
<dbReference type="InterPro" id="IPR036163">
    <property type="entry name" value="HMA_dom_sf"/>
</dbReference>
<gene>
    <name evidence="1" type="ORF">ATO12_17575</name>
</gene>
<dbReference type="AlphaFoldDB" id="A0A023BUU0"/>
<dbReference type="eggNOG" id="COG2608">
    <property type="taxonomic scope" value="Bacteria"/>
</dbReference>
<comment type="caution">
    <text evidence="1">The sequence shown here is derived from an EMBL/GenBank/DDBJ whole genome shotgun (WGS) entry which is preliminary data.</text>
</comment>
<dbReference type="Proteomes" id="UP000023541">
    <property type="component" value="Unassembled WGS sequence"/>
</dbReference>
<keyword evidence="2" id="KW-1185">Reference proteome</keyword>
<accession>A0A023BUU0</accession>
<dbReference type="STRING" id="1317122.ATO12_17575"/>
<dbReference type="SUPFAM" id="SSF55008">
    <property type="entry name" value="HMA, heavy metal-associated domain"/>
    <property type="match status" value="1"/>
</dbReference>